<dbReference type="InterPro" id="IPR011701">
    <property type="entry name" value="MFS"/>
</dbReference>
<evidence type="ECO:0000256" key="6">
    <source>
        <dbReference type="ARBA" id="ARBA00023136"/>
    </source>
</evidence>
<feature type="transmembrane region" description="Helical" evidence="7">
    <location>
        <begin position="214"/>
        <end position="237"/>
    </location>
</feature>
<gene>
    <name evidence="9" type="ORF">QO014_003894</name>
</gene>
<evidence type="ECO:0000256" key="2">
    <source>
        <dbReference type="ARBA" id="ARBA00022448"/>
    </source>
</evidence>
<evidence type="ECO:0000313" key="10">
    <source>
        <dbReference type="Proteomes" id="UP001241603"/>
    </source>
</evidence>
<dbReference type="InterPro" id="IPR036259">
    <property type="entry name" value="MFS_trans_sf"/>
</dbReference>
<comment type="caution">
    <text evidence="9">The sequence shown here is derived from an EMBL/GenBank/DDBJ whole genome shotgun (WGS) entry which is preliminary data.</text>
</comment>
<dbReference type="RefSeq" id="WP_266350368.1">
    <property type="nucleotide sequence ID" value="NZ_JAPKNG010000005.1"/>
</dbReference>
<feature type="transmembrane region" description="Helical" evidence="7">
    <location>
        <begin position="78"/>
        <end position="98"/>
    </location>
</feature>
<evidence type="ECO:0000256" key="1">
    <source>
        <dbReference type="ARBA" id="ARBA00004651"/>
    </source>
</evidence>
<keyword evidence="5 7" id="KW-1133">Transmembrane helix</keyword>
<dbReference type="PANTHER" id="PTHR23517:SF13">
    <property type="entry name" value="MAJOR FACILITATOR SUPERFAMILY MFS_1"/>
    <property type="match status" value="1"/>
</dbReference>
<name>A0ABU0HAZ8_9HYPH</name>
<keyword evidence="6 7" id="KW-0472">Membrane</keyword>
<keyword evidence="10" id="KW-1185">Reference proteome</keyword>
<dbReference type="InterPro" id="IPR020846">
    <property type="entry name" value="MFS_dom"/>
</dbReference>
<evidence type="ECO:0000313" key="9">
    <source>
        <dbReference type="EMBL" id="MDQ0439493.1"/>
    </source>
</evidence>
<evidence type="ECO:0000256" key="5">
    <source>
        <dbReference type="ARBA" id="ARBA00022989"/>
    </source>
</evidence>
<evidence type="ECO:0000256" key="7">
    <source>
        <dbReference type="SAM" id="Phobius"/>
    </source>
</evidence>
<dbReference type="Pfam" id="PF07690">
    <property type="entry name" value="MFS_1"/>
    <property type="match status" value="1"/>
</dbReference>
<evidence type="ECO:0000256" key="3">
    <source>
        <dbReference type="ARBA" id="ARBA00022475"/>
    </source>
</evidence>
<evidence type="ECO:0000256" key="4">
    <source>
        <dbReference type="ARBA" id="ARBA00022692"/>
    </source>
</evidence>
<dbReference type="Proteomes" id="UP001241603">
    <property type="component" value="Unassembled WGS sequence"/>
</dbReference>
<comment type="subcellular location">
    <subcellularLocation>
        <location evidence="1">Cell membrane</location>
        <topology evidence="1">Multi-pass membrane protein</topology>
    </subcellularLocation>
</comment>
<feature type="transmembrane region" description="Helical" evidence="7">
    <location>
        <begin position="104"/>
        <end position="126"/>
    </location>
</feature>
<feature type="transmembrane region" description="Helical" evidence="7">
    <location>
        <begin position="368"/>
        <end position="396"/>
    </location>
</feature>
<organism evidence="9 10">
    <name type="scientific">Kaistia dalseonensis</name>
    <dbReference type="NCBI Taxonomy" id="410840"/>
    <lineage>
        <taxon>Bacteria</taxon>
        <taxon>Pseudomonadati</taxon>
        <taxon>Pseudomonadota</taxon>
        <taxon>Alphaproteobacteria</taxon>
        <taxon>Hyphomicrobiales</taxon>
        <taxon>Kaistiaceae</taxon>
        <taxon>Kaistia</taxon>
    </lineage>
</organism>
<proteinExistence type="predicted"/>
<dbReference type="PROSITE" id="PS50850">
    <property type="entry name" value="MFS"/>
    <property type="match status" value="1"/>
</dbReference>
<dbReference type="PANTHER" id="PTHR23517">
    <property type="entry name" value="RESISTANCE PROTEIN MDTM, PUTATIVE-RELATED-RELATED"/>
    <property type="match status" value="1"/>
</dbReference>
<feature type="transmembrane region" description="Helical" evidence="7">
    <location>
        <begin position="171"/>
        <end position="193"/>
    </location>
</feature>
<feature type="transmembrane region" description="Helical" evidence="7">
    <location>
        <begin position="308"/>
        <end position="329"/>
    </location>
</feature>
<feature type="transmembrane region" description="Helical" evidence="7">
    <location>
        <begin position="281"/>
        <end position="302"/>
    </location>
</feature>
<sequence>MAIPTTSANRQARFFVALAILVALLNSTAASPLYTAYRQMWSLNAFTISAIFAIYALGTLTALLVLGRLSDRLPDRRILIGVSLLIVMAGAILFATAGNLHALLIGRLFAGVGTGGLTGAANAALIELDPKADTRRNAVIATAAFTGGCALGPLLSAVALHFDAWPLELPFFVIAALAVITLVGLLTASWRVAPRVTTAPTSAEIAAEMPERGRLTAFAVAAGGLIIAWSVGSTFAALGPTFIHELLDIGSMAAAGVIIALFQLVAGISQIACQNFRSDRALIAGTIVIATATMLCATAIWIGAPALFIAGTVLNGVGYGAAFVGAAGITNRIAPPRRRSTWISAFYMTGYLANALPVLVLGKLGDTLGLFGAFLCLTGFAVFATAVVSFAARIVLSPMRRATA</sequence>
<dbReference type="EMBL" id="JAUSVO010000005">
    <property type="protein sequence ID" value="MDQ0439493.1"/>
    <property type="molecule type" value="Genomic_DNA"/>
</dbReference>
<feature type="transmembrane region" description="Helical" evidence="7">
    <location>
        <begin position="138"/>
        <end position="159"/>
    </location>
</feature>
<feature type="transmembrane region" description="Helical" evidence="7">
    <location>
        <begin position="46"/>
        <end position="66"/>
    </location>
</feature>
<feature type="transmembrane region" description="Helical" evidence="7">
    <location>
        <begin position="249"/>
        <end position="269"/>
    </location>
</feature>
<evidence type="ECO:0000259" key="8">
    <source>
        <dbReference type="PROSITE" id="PS50850"/>
    </source>
</evidence>
<dbReference type="InterPro" id="IPR050171">
    <property type="entry name" value="MFS_Transporters"/>
</dbReference>
<keyword evidence="2" id="KW-0813">Transport</keyword>
<feature type="domain" description="Major facilitator superfamily (MFS) profile" evidence="8">
    <location>
        <begin position="12"/>
        <end position="401"/>
    </location>
</feature>
<keyword evidence="4 7" id="KW-0812">Transmembrane</keyword>
<reference evidence="9 10" key="1">
    <citation type="submission" date="2023-07" db="EMBL/GenBank/DDBJ databases">
        <title>Genomic Encyclopedia of Type Strains, Phase IV (KMG-IV): sequencing the most valuable type-strain genomes for metagenomic binning, comparative biology and taxonomic classification.</title>
        <authorList>
            <person name="Goeker M."/>
        </authorList>
    </citation>
    <scope>NUCLEOTIDE SEQUENCE [LARGE SCALE GENOMIC DNA]</scope>
    <source>
        <strain evidence="9 10">B6-8</strain>
    </source>
</reference>
<dbReference type="Gene3D" id="1.20.1250.20">
    <property type="entry name" value="MFS general substrate transporter like domains"/>
    <property type="match status" value="1"/>
</dbReference>
<accession>A0ABU0HAZ8</accession>
<protein>
    <submittedName>
        <fullName evidence="9">MFS family permease</fullName>
    </submittedName>
</protein>
<dbReference type="SUPFAM" id="SSF103473">
    <property type="entry name" value="MFS general substrate transporter"/>
    <property type="match status" value="1"/>
</dbReference>
<feature type="transmembrane region" description="Helical" evidence="7">
    <location>
        <begin position="341"/>
        <end position="362"/>
    </location>
</feature>
<keyword evidence="3" id="KW-1003">Cell membrane</keyword>